<dbReference type="SMART" id="SM00052">
    <property type="entry name" value="EAL"/>
    <property type="match status" value="1"/>
</dbReference>
<dbReference type="InterPro" id="IPR001610">
    <property type="entry name" value="PAC"/>
</dbReference>
<dbReference type="SUPFAM" id="SSF55785">
    <property type="entry name" value="PYP-like sensor domain (PAS domain)"/>
    <property type="match status" value="2"/>
</dbReference>
<dbReference type="PROSITE" id="PS50113">
    <property type="entry name" value="PAC"/>
    <property type="match status" value="1"/>
</dbReference>
<dbReference type="Gene3D" id="3.30.450.20">
    <property type="entry name" value="PAS domain"/>
    <property type="match status" value="2"/>
</dbReference>
<dbReference type="Pfam" id="PF00990">
    <property type="entry name" value="GGDEF"/>
    <property type="match status" value="1"/>
</dbReference>
<dbReference type="InterPro" id="IPR001633">
    <property type="entry name" value="EAL_dom"/>
</dbReference>
<dbReference type="InterPro" id="IPR052155">
    <property type="entry name" value="Biofilm_reg_signaling"/>
</dbReference>
<feature type="domain" description="PAS" evidence="1">
    <location>
        <begin position="31"/>
        <end position="80"/>
    </location>
</feature>
<feature type="domain" description="PAS" evidence="1">
    <location>
        <begin position="146"/>
        <end position="191"/>
    </location>
</feature>
<evidence type="ECO:0000259" key="2">
    <source>
        <dbReference type="PROSITE" id="PS50113"/>
    </source>
</evidence>
<accession>A0A178N1N9</accession>
<dbReference type="PANTHER" id="PTHR44757:SF2">
    <property type="entry name" value="BIOFILM ARCHITECTURE MAINTENANCE PROTEIN MBAA"/>
    <property type="match status" value="1"/>
</dbReference>
<organism evidence="5 6">
    <name type="scientific">Magnetospirillum moscoviense</name>
    <dbReference type="NCBI Taxonomy" id="1437059"/>
    <lineage>
        <taxon>Bacteria</taxon>
        <taxon>Pseudomonadati</taxon>
        <taxon>Pseudomonadota</taxon>
        <taxon>Alphaproteobacteria</taxon>
        <taxon>Rhodospirillales</taxon>
        <taxon>Rhodospirillaceae</taxon>
        <taxon>Magnetospirillum</taxon>
    </lineage>
</organism>
<feature type="domain" description="GGDEF" evidence="4">
    <location>
        <begin position="303"/>
        <end position="436"/>
    </location>
</feature>
<dbReference type="InterPro" id="IPR000014">
    <property type="entry name" value="PAS"/>
</dbReference>
<evidence type="ECO:0008006" key="7">
    <source>
        <dbReference type="Google" id="ProtNLM"/>
    </source>
</evidence>
<dbReference type="InterPro" id="IPR029787">
    <property type="entry name" value="Nucleotide_cyclase"/>
</dbReference>
<dbReference type="SMART" id="SM00091">
    <property type="entry name" value="PAS"/>
    <property type="match status" value="2"/>
</dbReference>
<dbReference type="Proteomes" id="UP000078543">
    <property type="component" value="Unassembled WGS sequence"/>
</dbReference>
<evidence type="ECO:0000259" key="1">
    <source>
        <dbReference type="PROSITE" id="PS50112"/>
    </source>
</evidence>
<dbReference type="Gene3D" id="3.20.20.450">
    <property type="entry name" value="EAL domain"/>
    <property type="match status" value="1"/>
</dbReference>
<dbReference type="InterPro" id="IPR035919">
    <property type="entry name" value="EAL_sf"/>
</dbReference>
<dbReference type="CDD" id="cd00130">
    <property type="entry name" value="PAS"/>
    <property type="match status" value="2"/>
</dbReference>
<dbReference type="SUPFAM" id="SSF55073">
    <property type="entry name" value="Nucleotide cyclase"/>
    <property type="match status" value="1"/>
</dbReference>
<dbReference type="SMART" id="SM00086">
    <property type="entry name" value="PAC"/>
    <property type="match status" value="1"/>
</dbReference>
<dbReference type="InterPro" id="IPR000160">
    <property type="entry name" value="GGDEF_dom"/>
</dbReference>
<proteinExistence type="predicted"/>
<dbReference type="PROSITE" id="PS50883">
    <property type="entry name" value="EAL"/>
    <property type="match status" value="1"/>
</dbReference>
<dbReference type="Pfam" id="PF13426">
    <property type="entry name" value="PAS_9"/>
    <property type="match status" value="2"/>
</dbReference>
<dbReference type="SUPFAM" id="SSF141868">
    <property type="entry name" value="EAL domain-like"/>
    <property type="match status" value="1"/>
</dbReference>
<reference evidence="5 6" key="1">
    <citation type="submission" date="2016-04" db="EMBL/GenBank/DDBJ databases">
        <title>Draft genome sequence of freshwater magnetotactic bacteria Magnetospirillum marisnigri SP-1 and Magnetospirillum moscoviense BB-1.</title>
        <authorList>
            <person name="Koziaeva V."/>
            <person name="Dziuba M.V."/>
            <person name="Ivanov T.M."/>
            <person name="Kuznetsov B."/>
            <person name="Grouzdev D.S."/>
        </authorList>
    </citation>
    <scope>NUCLEOTIDE SEQUENCE [LARGE SCALE GENOMIC DNA]</scope>
    <source>
        <strain evidence="5 6">BB-1</strain>
    </source>
</reference>
<dbReference type="InterPro" id="IPR035965">
    <property type="entry name" value="PAS-like_dom_sf"/>
</dbReference>
<protein>
    <recommendedName>
        <fullName evidence="7">Diguanylate cyclase</fullName>
    </recommendedName>
</protein>
<evidence type="ECO:0000259" key="4">
    <source>
        <dbReference type="PROSITE" id="PS50887"/>
    </source>
</evidence>
<gene>
    <name evidence="5" type="ORF">A6A05_05535</name>
</gene>
<dbReference type="PROSITE" id="PS50887">
    <property type="entry name" value="GGDEF"/>
    <property type="match status" value="1"/>
</dbReference>
<sequence>MKLAHDMSVPTPHELDQLVDLCGDLLCLCRGSRIAWINRAGADLLGHAAADLIGRPFTDLLHEDHRTRLRKGLDPLADPSCGAPLMLRAADGAWHTMRLSGRDLGDGAFAIAACALSGSIPAVDSLVRSVHRLEERTRELSRIARRNDLSAQVFQTASEGIMVLDSDLRITTVNPAFTQITGWLPSEVIGRKPPQLTQDGMDHQAGLLMYDTARTSGRWQGEQWNVRRDGERYAERVGISTIHDEEGELRQYVVVFSDITQRKLDEERIRKQANYDALTTLPNRALFLDRLAMAVSQGERNGQMVGLMFIDLDGFKLVNDTLGHDMGDLLLQEAGRRLSGCIRSGDTVARLGGDEFTILMPNLGTYQNAPLVAGRVLESLKKPFDLAGKEAFVSGSIGITVFPDDAGDAATMLKNADAAMYRAKELGKANFQFYTADMNAAVEERLAIKNGLLRAIELDELALHFQPKQDLNTGAITGVEALLRWNAADLGVVSPAKFIPVMEESGLMGRIGEWAIDAACRQYRSWTDRSMMAPRIAINLSVRQLRAPGFVEMVERILHRCGIGPEALEFEITEGMVAKDTKNAVALLNRLSDMGIRLSMDDFGTGTSSLSVIRIFPVDSIKIDRAFIADLGTDPDSAAITRTIISMGHSLRRRIIAEGVETKDQLDALRDMGCDEIQGYVLAPPLPAAELERVLMTLGNGQPPDSP</sequence>
<dbReference type="InterPro" id="IPR000700">
    <property type="entry name" value="PAS-assoc_C"/>
</dbReference>
<dbReference type="Pfam" id="PF00563">
    <property type="entry name" value="EAL"/>
    <property type="match status" value="1"/>
</dbReference>
<feature type="domain" description="PAC" evidence="2">
    <location>
        <begin position="219"/>
        <end position="271"/>
    </location>
</feature>
<dbReference type="NCBIfam" id="TIGR00229">
    <property type="entry name" value="sensory_box"/>
    <property type="match status" value="1"/>
</dbReference>
<dbReference type="STRING" id="1437059.A6A05_05535"/>
<keyword evidence="6" id="KW-1185">Reference proteome</keyword>
<feature type="domain" description="EAL" evidence="3">
    <location>
        <begin position="445"/>
        <end position="699"/>
    </location>
</feature>
<dbReference type="PANTHER" id="PTHR44757">
    <property type="entry name" value="DIGUANYLATE CYCLASE DGCP"/>
    <property type="match status" value="1"/>
</dbReference>
<dbReference type="PROSITE" id="PS50112">
    <property type="entry name" value="PAS"/>
    <property type="match status" value="2"/>
</dbReference>
<dbReference type="OrthoDB" id="7251575at2"/>
<dbReference type="Gene3D" id="3.30.70.270">
    <property type="match status" value="1"/>
</dbReference>
<dbReference type="CDD" id="cd01948">
    <property type="entry name" value="EAL"/>
    <property type="match status" value="1"/>
</dbReference>
<evidence type="ECO:0000259" key="3">
    <source>
        <dbReference type="PROSITE" id="PS50883"/>
    </source>
</evidence>
<dbReference type="AlphaFoldDB" id="A0A178N1N9"/>
<evidence type="ECO:0000313" key="6">
    <source>
        <dbReference type="Proteomes" id="UP000078543"/>
    </source>
</evidence>
<dbReference type="EMBL" id="LWQU01000011">
    <property type="protein sequence ID" value="OAN67014.1"/>
    <property type="molecule type" value="Genomic_DNA"/>
</dbReference>
<dbReference type="InterPro" id="IPR043128">
    <property type="entry name" value="Rev_trsase/Diguanyl_cyclase"/>
</dbReference>
<name>A0A178N1N9_9PROT</name>
<evidence type="ECO:0000313" key="5">
    <source>
        <dbReference type="EMBL" id="OAN67014.1"/>
    </source>
</evidence>
<dbReference type="SMART" id="SM00267">
    <property type="entry name" value="GGDEF"/>
    <property type="match status" value="1"/>
</dbReference>
<dbReference type="NCBIfam" id="TIGR00254">
    <property type="entry name" value="GGDEF"/>
    <property type="match status" value="1"/>
</dbReference>
<comment type="caution">
    <text evidence="5">The sequence shown here is derived from an EMBL/GenBank/DDBJ whole genome shotgun (WGS) entry which is preliminary data.</text>
</comment>
<dbReference type="CDD" id="cd01949">
    <property type="entry name" value="GGDEF"/>
    <property type="match status" value="1"/>
</dbReference>